<dbReference type="InterPro" id="IPR050596">
    <property type="entry name" value="AspAT/PAT-like"/>
</dbReference>
<dbReference type="PANTHER" id="PTHR46383:SF3">
    <property type="entry name" value="ASPARTATE AMINOTRANSFERASE-RELATED"/>
    <property type="match status" value="1"/>
</dbReference>
<dbReference type="PROSITE" id="PS00105">
    <property type="entry name" value="AA_TRANSFER_CLASS_1"/>
    <property type="match status" value="1"/>
</dbReference>
<evidence type="ECO:0000256" key="4">
    <source>
        <dbReference type="ARBA" id="ARBA00022679"/>
    </source>
</evidence>
<dbReference type="Pfam" id="PF00155">
    <property type="entry name" value="Aminotran_1_2"/>
    <property type="match status" value="1"/>
</dbReference>
<keyword evidence="9" id="KW-1185">Reference proteome</keyword>
<dbReference type="Proteomes" id="UP000185812">
    <property type="component" value="Unassembled WGS sequence"/>
</dbReference>
<evidence type="ECO:0000256" key="2">
    <source>
        <dbReference type="ARBA" id="ARBA00007441"/>
    </source>
</evidence>
<dbReference type="OrthoDB" id="9802328at2"/>
<evidence type="ECO:0000256" key="6">
    <source>
        <dbReference type="RuleBase" id="RU000481"/>
    </source>
</evidence>
<dbReference type="GO" id="GO:0030170">
    <property type="term" value="F:pyridoxal phosphate binding"/>
    <property type="evidence" value="ECO:0007669"/>
    <property type="project" value="InterPro"/>
</dbReference>
<evidence type="ECO:0000313" key="9">
    <source>
        <dbReference type="Proteomes" id="UP000185812"/>
    </source>
</evidence>
<dbReference type="InterPro" id="IPR004839">
    <property type="entry name" value="Aminotransferase_I/II_large"/>
</dbReference>
<evidence type="ECO:0000313" key="8">
    <source>
        <dbReference type="EMBL" id="SHK44690.1"/>
    </source>
</evidence>
<keyword evidence="4 6" id="KW-0808">Transferase</keyword>
<dbReference type="CDD" id="cd00609">
    <property type="entry name" value="AAT_like"/>
    <property type="match status" value="1"/>
</dbReference>
<dbReference type="GO" id="GO:0008483">
    <property type="term" value="F:transaminase activity"/>
    <property type="evidence" value="ECO:0007669"/>
    <property type="project" value="UniProtKB-KW"/>
</dbReference>
<dbReference type="GO" id="GO:0006520">
    <property type="term" value="P:amino acid metabolic process"/>
    <property type="evidence" value="ECO:0007669"/>
    <property type="project" value="InterPro"/>
</dbReference>
<evidence type="ECO:0000256" key="3">
    <source>
        <dbReference type="ARBA" id="ARBA00022576"/>
    </source>
</evidence>
<organism evidence="8 9">
    <name type="scientific">Rhodothermus profundi</name>
    <dbReference type="NCBI Taxonomy" id="633813"/>
    <lineage>
        <taxon>Bacteria</taxon>
        <taxon>Pseudomonadati</taxon>
        <taxon>Rhodothermota</taxon>
        <taxon>Rhodothermia</taxon>
        <taxon>Rhodothermales</taxon>
        <taxon>Rhodothermaceae</taxon>
        <taxon>Rhodothermus</taxon>
    </lineage>
</organism>
<accession>A0A1M6SJ70</accession>
<proteinExistence type="inferred from homology"/>
<dbReference type="InterPro" id="IPR004838">
    <property type="entry name" value="NHTrfase_class1_PyrdxlP-BS"/>
</dbReference>
<comment type="similarity">
    <text evidence="2 6">Belongs to the class-I pyridoxal-phosphate-dependent aminotransferase family.</text>
</comment>
<keyword evidence="5" id="KW-0663">Pyridoxal phosphate</keyword>
<gene>
    <name evidence="8" type="ORF">SAMN04488087_1111</name>
</gene>
<keyword evidence="3 6" id="KW-0032">Aminotransferase</keyword>
<reference evidence="9" key="1">
    <citation type="submission" date="2016-11" db="EMBL/GenBank/DDBJ databases">
        <authorList>
            <person name="Varghese N."/>
            <person name="Submissions S."/>
        </authorList>
    </citation>
    <scope>NUCLEOTIDE SEQUENCE [LARGE SCALE GENOMIC DNA]</scope>
    <source>
        <strain evidence="9">DSM 22212</strain>
    </source>
</reference>
<name>A0A1M6SJ70_9BACT</name>
<dbReference type="STRING" id="633813.SAMN04488087_1111"/>
<dbReference type="InterPro" id="IPR015424">
    <property type="entry name" value="PyrdxlP-dep_Trfase"/>
</dbReference>
<dbReference type="EMBL" id="FRAU01000003">
    <property type="protein sequence ID" value="SHK44690.1"/>
    <property type="molecule type" value="Genomic_DNA"/>
</dbReference>
<dbReference type="InterPro" id="IPR015422">
    <property type="entry name" value="PyrdxlP-dep_Trfase_small"/>
</dbReference>
<sequence length="410" mass="45252">MEPMTDRTAPLSSLEARLAARVRNVPPSGIRRFFEIAATMDDVISLGIGEPDFVSPPAAIEAAIASLRAGQTGYTANAGLIELREAIAEELARRYGVRYDPAREILVTVGVAEGIQLAMLALVEPGDEVLIPEPCFVSYGPTATFAGGRVVYVPTSVENDFQVTAADLEPYITPRTKVLMIGYPNNPTGAVLRRKTMEEIGELVVRHDLFVISDEIYDRLIYGRAYAEGHVCVPSIPGLRERTVLLGGFSKDYAMTGWRIGYACAPEPILKAMYKLHQYMVMSAPTMGQVAALAALREAQEDVERMRRAYDERRRVIVDGLRAAGLPTFEPEGAFYCFPDIRSTGLTSEEFAQRLLREERVAVVPGDAFGPSGAGYVRCAYATSLEHIREAVRRIQRFVARVKEERRVET</sequence>
<comment type="cofactor">
    <cofactor evidence="1 6">
        <name>pyridoxal 5'-phosphate</name>
        <dbReference type="ChEBI" id="CHEBI:597326"/>
    </cofactor>
</comment>
<dbReference type="Gene3D" id="3.90.1150.10">
    <property type="entry name" value="Aspartate Aminotransferase, domain 1"/>
    <property type="match status" value="1"/>
</dbReference>
<evidence type="ECO:0000256" key="1">
    <source>
        <dbReference type="ARBA" id="ARBA00001933"/>
    </source>
</evidence>
<dbReference type="Gene3D" id="3.40.640.10">
    <property type="entry name" value="Type I PLP-dependent aspartate aminotransferase-like (Major domain)"/>
    <property type="match status" value="1"/>
</dbReference>
<dbReference type="PANTHER" id="PTHR46383">
    <property type="entry name" value="ASPARTATE AMINOTRANSFERASE"/>
    <property type="match status" value="1"/>
</dbReference>
<dbReference type="InterPro" id="IPR015421">
    <property type="entry name" value="PyrdxlP-dep_Trfase_major"/>
</dbReference>
<evidence type="ECO:0000259" key="7">
    <source>
        <dbReference type="Pfam" id="PF00155"/>
    </source>
</evidence>
<protein>
    <recommendedName>
        <fullName evidence="6">Aminotransferase</fullName>
        <ecNumber evidence="6">2.6.1.-</ecNumber>
    </recommendedName>
</protein>
<dbReference type="SUPFAM" id="SSF53383">
    <property type="entry name" value="PLP-dependent transferases"/>
    <property type="match status" value="1"/>
</dbReference>
<evidence type="ECO:0000256" key="5">
    <source>
        <dbReference type="ARBA" id="ARBA00022898"/>
    </source>
</evidence>
<dbReference type="FunFam" id="3.40.640.10:FF:000033">
    <property type="entry name" value="Aspartate aminotransferase"/>
    <property type="match status" value="1"/>
</dbReference>
<feature type="domain" description="Aminotransferase class I/classII large" evidence="7">
    <location>
        <begin position="42"/>
        <end position="395"/>
    </location>
</feature>
<dbReference type="EC" id="2.6.1.-" evidence="6"/>
<dbReference type="AlphaFoldDB" id="A0A1M6SJ70"/>